<dbReference type="EMBL" id="CP018477">
    <property type="protein sequence ID" value="ASV73828.1"/>
    <property type="molecule type" value="Genomic_DNA"/>
</dbReference>
<organism evidence="2 3">
    <name type="scientific">Thermogutta terrifontis</name>
    <dbReference type="NCBI Taxonomy" id="1331910"/>
    <lineage>
        <taxon>Bacteria</taxon>
        <taxon>Pseudomonadati</taxon>
        <taxon>Planctomycetota</taxon>
        <taxon>Planctomycetia</taxon>
        <taxon>Pirellulales</taxon>
        <taxon>Thermoguttaceae</taxon>
        <taxon>Thermogutta</taxon>
    </lineage>
</organism>
<keyword evidence="3" id="KW-1185">Reference proteome</keyword>
<dbReference type="RefSeq" id="WP_095414317.1">
    <property type="nucleotide sequence ID" value="NZ_CP018477.1"/>
</dbReference>
<evidence type="ECO:0000313" key="3">
    <source>
        <dbReference type="Proteomes" id="UP000215086"/>
    </source>
</evidence>
<dbReference type="PANTHER" id="PTHR36848:SF2">
    <property type="entry name" value="SECRETED PROTEIN"/>
    <property type="match status" value="1"/>
</dbReference>
<dbReference type="KEGG" id="ttf:THTE_1226"/>
<reference evidence="2 3" key="1">
    <citation type="journal article" name="Front. Microbiol.">
        <title>Sugar Metabolism of the First Thermophilic Planctomycete Thermogutta terrifontis: Comparative Genomic and Transcriptomic Approaches.</title>
        <authorList>
            <person name="Elcheninov A.G."/>
            <person name="Menzel P."/>
            <person name="Gudbergsdottir S.R."/>
            <person name="Slesarev A.I."/>
            <person name="Kadnikov V.V."/>
            <person name="Krogh A."/>
            <person name="Bonch-Osmolovskaya E.A."/>
            <person name="Peng X."/>
            <person name="Kublanov I.V."/>
        </authorList>
    </citation>
    <scope>NUCLEOTIDE SEQUENCE [LARGE SCALE GENOMIC DNA]</scope>
    <source>
        <strain evidence="2 3">R1</strain>
    </source>
</reference>
<sequence length="669" mass="75130">MQALRVLLLTCVAVLLAFAATAARIHGEVPSEWLVHWQTPTLADRPLQIVHGLSPRMLVADAVAQILQQPAAQPQSDEGLAYYLRRGRGGIVCNVMFDRYLESEEHWKSFVVGVQMCAQLGMPVWIYDEKGYPSGTAGGLVLHGHPELEALVLARDPQGNPEYFFRRAYEHTHASNNYHALRRYINLMDERATARFIEVTHEAYHQRVGQYFGKTIVAFFTDEPSLMAVDLGPIPEPARSKVPVEDPVDPNVKPLPTLPWCHDFAEVYRRRWGEDIQSQWKSLFEGDSSEDHRIRRQFWSTVADLVADRYFGQIQRWCQAHGVASSGHNLHEESIYHHVPLYGNGLKAISRMDIPGLDMLTSNPESVIHMGWMTAAMPLSGALLEGHRRVMTEVSDFAQKMSGAGPVNLQQMQATAGWQAAWGVTEFTLYYSPEDRTPDENWQYGQFVGRLNTLLKPAMPRPQVALYYPIYDLWAEYRPVAGPLHQSPAPPRAQQIISSFVRIGQTLQRRQIPFILIDHEHLAQAAVTPNGTLRAGNAEIATLVFPMGVELPPEARKVVEQFANQKGRVIYDSPEKTLNVNNAVAWIQPDLSIQPPNDRIVLGRFSRDDHTILVLVNVGQETYHGSLRGVAGHAWTQLDPATGDKQTVTPQNNALNLELAPYQTLILAD</sequence>
<gene>
    <name evidence="2" type="ORF">THTE_1226</name>
</gene>
<feature type="chain" id="PRO_5013307356" evidence="1">
    <location>
        <begin position="23"/>
        <end position="669"/>
    </location>
</feature>
<dbReference type="InterPro" id="IPR053161">
    <property type="entry name" value="Ulvan_degrading_GH"/>
</dbReference>
<keyword evidence="1" id="KW-0732">Signal</keyword>
<name>A0A286RCY6_9BACT</name>
<evidence type="ECO:0000256" key="1">
    <source>
        <dbReference type="SAM" id="SignalP"/>
    </source>
</evidence>
<dbReference type="OrthoDB" id="9761519at2"/>
<feature type="signal peptide" evidence="1">
    <location>
        <begin position="1"/>
        <end position="22"/>
    </location>
</feature>
<evidence type="ECO:0000313" key="2">
    <source>
        <dbReference type="EMBL" id="ASV73828.1"/>
    </source>
</evidence>
<dbReference type="PANTHER" id="PTHR36848">
    <property type="entry name" value="DNA-BINDING PROTEIN (PUTATIVE SECRETED PROTEIN)-RELATED"/>
    <property type="match status" value="1"/>
</dbReference>
<protein>
    <submittedName>
        <fullName evidence="2">Putative alpha-L-rhamnosidase</fullName>
    </submittedName>
</protein>
<accession>A0A286RCY6</accession>
<proteinExistence type="predicted"/>
<dbReference type="Proteomes" id="UP000215086">
    <property type="component" value="Chromosome"/>
</dbReference>
<dbReference type="AlphaFoldDB" id="A0A286RCY6"/>